<keyword evidence="4" id="KW-1185">Reference proteome</keyword>
<dbReference type="OrthoDB" id="9811249at2"/>
<proteinExistence type="predicted"/>
<dbReference type="Proteomes" id="UP000076512">
    <property type="component" value="Unassembled WGS sequence"/>
</dbReference>
<dbReference type="Gene3D" id="1.10.1670.40">
    <property type="match status" value="1"/>
</dbReference>
<dbReference type="InterPro" id="IPR051912">
    <property type="entry name" value="Alkylbase_DNA_Glycosylase/TA"/>
</dbReference>
<dbReference type="GO" id="GO:0005737">
    <property type="term" value="C:cytoplasm"/>
    <property type="evidence" value="ECO:0007669"/>
    <property type="project" value="TreeGrafter"/>
</dbReference>
<dbReference type="GO" id="GO:0006285">
    <property type="term" value="P:base-excision repair, AP site formation"/>
    <property type="evidence" value="ECO:0007669"/>
    <property type="project" value="TreeGrafter"/>
</dbReference>
<dbReference type="GO" id="GO:0008725">
    <property type="term" value="F:DNA-3-methyladenine glycosylase activity"/>
    <property type="evidence" value="ECO:0007669"/>
    <property type="project" value="TreeGrafter"/>
</dbReference>
<dbReference type="STRING" id="455432.AWN90_18880"/>
<name>A0A164PE25_9NOCA</name>
<reference evidence="3 4" key="1">
    <citation type="submission" date="2016-04" db="EMBL/GenBank/DDBJ databases">
        <authorList>
            <person name="Evans L.H."/>
            <person name="Alamgir A."/>
            <person name="Owens N."/>
            <person name="Weber N.D."/>
            <person name="Virtaneva K."/>
            <person name="Barbian K."/>
            <person name="Babar A."/>
            <person name="Rosenke K."/>
        </authorList>
    </citation>
    <scope>NUCLEOTIDE SEQUENCE [LARGE SCALE GENOMIC DNA]</scope>
    <source>
        <strain evidence="3 4">IFM 0406</strain>
    </source>
</reference>
<evidence type="ECO:0000256" key="2">
    <source>
        <dbReference type="ARBA" id="ARBA00023204"/>
    </source>
</evidence>
<dbReference type="GO" id="GO:0032131">
    <property type="term" value="F:alkylated DNA binding"/>
    <property type="evidence" value="ECO:0007669"/>
    <property type="project" value="TreeGrafter"/>
</dbReference>
<dbReference type="Gene3D" id="1.10.340.30">
    <property type="entry name" value="Hypothetical protein, domain 2"/>
    <property type="match status" value="1"/>
</dbReference>
<dbReference type="GO" id="GO:0032993">
    <property type="term" value="C:protein-DNA complex"/>
    <property type="evidence" value="ECO:0007669"/>
    <property type="project" value="TreeGrafter"/>
</dbReference>
<dbReference type="SUPFAM" id="SSF48150">
    <property type="entry name" value="DNA-glycosylase"/>
    <property type="match status" value="1"/>
</dbReference>
<dbReference type="PANTHER" id="PTHR43003">
    <property type="entry name" value="DNA-3-METHYLADENINE GLYCOSYLASE"/>
    <property type="match status" value="1"/>
</dbReference>
<keyword evidence="1" id="KW-0227">DNA damage</keyword>
<organism evidence="3 4">
    <name type="scientific">Nocardia terpenica</name>
    <dbReference type="NCBI Taxonomy" id="455432"/>
    <lineage>
        <taxon>Bacteria</taxon>
        <taxon>Bacillati</taxon>
        <taxon>Actinomycetota</taxon>
        <taxon>Actinomycetes</taxon>
        <taxon>Mycobacteriales</taxon>
        <taxon>Nocardiaceae</taxon>
        <taxon>Nocardia</taxon>
    </lineage>
</organism>
<sequence>MTPARATTVPRSPRIDTRRGRITVLGRFSLAESIDFGFGARRAETGSAMRLAFVTDDYEGHAAVVVTQPGPHDVHCEVVSAPDPEAALRQTARMLSIDVDGTGWDELGVGDRLIRALQRARPGLRPPLFHSAYEAAAWAVLSARRPASAMTVLRDRLAQAHGASFDLAGQVVHAFPTPEQLLRVGSFPGLPEEKLTRMQEVARWALEGRLDTDRLRALDPAEALRILQGIKGIGPFYSMLVVVRALGHTDVLAEGEPRLLATLGHLLARPTPATQQDLATLAEAWHPWRTWATVAIRAAGPRLAPLTDPA</sequence>
<dbReference type="InterPro" id="IPR011257">
    <property type="entry name" value="DNA_glycosylase"/>
</dbReference>
<dbReference type="PANTHER" id="PTHR43003:SF13">
    <property type="entry name" value="DNA-3-METHYLADENINE GLYCOSYLASE 2"/>
    <property type="match status" value="1"/>
</dbReference>
<dbReference type="RefSeq" id="WP_082870927.1">
    <property type="nucleotide sequence ID" value="NZ_JABMCZ010000001.1"/>
</dbReference>
<protein>
    <recommendedName>
        <fullName evidence="5">DNA-3-methyladenine glycosylase 2 family protein</fullName>
    </recommendedName>
</protein>
<evidence type="ECO:0000256" key="1">
    <source>
        <dbReference type="ARBA" id="ARBA00022763"/>
    </source>
</evidence>
<dbReference type="EMBL" id="LWGR01000003">
    <property type="protein sequence ID" value="KZM75447.1"/>
    <property type="molecule type" value="Genomic_DNA"/>
</dbReference>
<dbReference type="GO" id="GO:0043916">
    <property type="term" value="F:DNA-7-methylguanine glycosylase activity"/>
    <property type="evidence" value="ECO:0007669"/>
    <property type="project" value="TreeGrafter"/>
</dbReference>
<evidence type="ECO:0000313" key="3">
    <source>
        <dbReference type="EMBL" id="KZM75447.1"/>
    </source>
</evidence>
<dbReference type="GO" id="GO:0006307">
    <property type="term" value="P:DNA alkylation repair"/>
    <property type="evidence" value="ECO:0007669"/>
    <property type="project" value="TreeGrafter"/>
</dbReference>
<comment type="caution">
    <text evidence="3">The sequence shown here is derived from an EMBL/GenBank/DDBJ whole genome shotgun (WGS) entry which is preliminary data.</text>
</comment>
<accession>A0A164PE25</accession>
<dbReference type="AlphaFoldDB" id="A0A164PE25"/>
<gene>
    <name evidence="3" type="ORF">AWN90_18880</name>
</gene>
<keyword evidence="2" id="KW-0234">DNA repair</keyword>
<evidence type="ECO:0008006" key="5">
    <source>
        <dbReference type="Google" id="ProtNLM"/>
    </source>
</evidence>
<evidence type="ECO:0000313" key="4">
    <source>
        <dbReference type="Proteomes" id="UP000076512"/>
    </source>
</evidence>